<organism evidence="10 11">
    <name type="scientific">Niallia circulans</name>
    <name type="common">Bacillus circulans</name>
    <dbReference type="NCBI Taxonomy" id="1397"/>
    <lineage>
        <taxon>Bacteria</taxon>
        <taxon>Bacillati</taxon>
        <taxon>Bacillota</taxon>
        <taxon>Bacilli</taxon>
        <taxon>Bacillales</taxon>
        <taxon>Bacillaceae</taxon>
        <taxon>Niallia</taxon>
    </lineage>
</organism>
<reference evidence="11" key="1">
    <citation type="submission" date="2018-10" db="EMBL/GenBank/DDBJ databases">
        <title>FDA dAtabase for Regulatory Grade micrObial Sequences (FDA-ARGOS): Supporting development and validation of Infectious Disease Dx tests.</title>
        <authorList>
            <person name="Minogue T."/>
            <person name="Wolcott M."/>
            <person name="Wasieloski L."/>
            <person name="Aguilar W."/>
            <person name="Moore D."/>
            <person name="Tallon L."/>
            <person name="Sadzewicz L."/>
            <person name="Sengamalay N."/>
            <person name="Ott S."/>
            <person name="Godinez A."/>
            <person name="Nagaraj S."/>
            <person name="Vavikolanu K."/>
            <person name="Vyas G."/>
            <person name="Nadendla S."/>
            <person name="George J."/>
            <person name="Sichtig H."/>
        </authorList>
    </citation>
    <scope>NUCLEOTIDE SEQUENCE [LARGE SCALE GENOMIC DNA]</scope>
    <source>
        <strain evidence="11">FDAARGOS_343</strain>
    </source>
</reference>
<evidence type="ECO:0000256" key="2">
    <source>
        <dbReference type="ARBA" id="ARBA00005801"/>
    </source>
</evidence>
<dbReference type="GO" id="GO:0004190">
    <property type="term" value="F:aspartic-type endopeptidase activity"/>
    <property type="evidence" value="ECO:0007669"/>
    <property type="project" value="InterPro"/>
</dbReference>
<dbReference type="AlphaFoldDB" id="A0A553SKC0"/>
<dbReference type="GO" id="GO:0006465">
    <property type="term" value="P:signal peptide processing"/>
    <property type="evidence" value="ECO:0007669"/>
    <property type="project" value="TreeGrafter"/>
</dbReference>
<dbReference type="GO" id="GO:0005886">
    <property type="term" value="C:plasma membrane"/>
    <property type="evidence" value="ECO:0007669"/>
    <property type="project" value="UniProtKB-SubCell"/>
</dbReference>
<accession>A0A553SKC0</accession>
<dbReference type="RefSeq" id="WP_185765760.1">
    <property type="nucleotide sequence ID" value="NZ_RIBP01000004.1"/>
</dbReference>
<evidence type="ECO:0000256" key="3">
    <source>
        <dbReference type="ARBA" id="ARBA00022475"/>
    </source>
</evidence>
<feature type="transmembrane region" description="Helical" evidence="7">
    <location>
        <begin position="73"/>
        <end position="93"/>
    </location>
</feature>
<sequence>MYKIYLLIFLYGITLGSFYNVVGLRVPLKKSIVRPRSHCSNCGHTLTPLELIPVLSYMLVRGKCRCCKASISPLYPIFELLTGVLFVLCPIFLGWEAELFVAWTFISLLMIITVSDITYMIIPDKVLLFFGTLLLAERVFIQLDPWWDSLLGAAVGFVLLYVIAVVSKGGMGGGDIKLFAVLGLVLGVKLVLLTFFLSTLFGTAGGLIGMYTGKVKKSKPIPFGPFIVIGALVSYFYGNDLINWYMNVFL</sequence>
<feature type="transmembrane region" description="Helical" evidence="7">
    <location>
        <begin position="126"/>
        <end position="143"/>
    </location>
</feature>
<feature type="domain" description="Prepilin type IV endopeptidase peptidase" evidence="8">
    <location>
        <begin position="104"/>
        <end position="204"/>
    </location>
</feature>
<dbReference type="PANTHER" id="PTHR30487:SF0">
    <property type="entry name" value="PREPILIN LEADER PEPTIDASE_N-METHYLTRANSFERASE-RELATED"/>
    <property type="match status" value="1"/>
</dbReference>
<feature type="transmembrane region" description="Helical" evidence="7">
    <location>
        <begin position="178"/>
        <end position="201"/>
    </location>
</feature>
<comment type="similarity">
    <text evidence="2">Belongs to the peptidase A24 family.</text>
</comment>
<dbReference type="InterPro" id="IPR050882">
    <property type="entry name" value="Prepilin_peptidase/N-MTase"/>
</dbReference>
<dbReference type="Gene3D" id="1.20.120.1220">
    <property type="match status" value="1"/>
</dbReference>
<comment type="subcellular location">
    <subcellularLocation>
        <location evidence="1">Cell membrane</location>
        <topology evidence="1">Multi-pass membrane protein</topology>
    </subcellularLocation>
</comment>
<evidence type="ECO:0000313" key="10">
    <source>
        <dbReference type="EMBL" id="TRZ37414.1"/>
    </source>
</evidence>
<proteinExistence type="inferred from homology"/>
<dbReference type="Proteomes" id="UP000319837">
    <property type="component" value="Unassembled WGS sequence"/>
</dbReference>
<dbReference type="InterPro" id="IPR010627">
    <property type="entry name" value="Prepilin_pept_A24_N"/>
</dbReference>
<evidence type="ECO:0000256" key="6">
    <source>
        <dbReference type="ARBA" id="ARBA00023136"/>
    </source>
</evidence>
<dbReference type="Pfam" id="PF01478">
    <property type="entry name" value="Peptidase_A24"/>
    <property type="match status" value="1"/>
</dbReference>
<dbReference type="PANTHER" id="PTHR30487">
    <property type="entry name" value="TYPE 4 PREPILIN-LIKE PROTEINS LEADER PEPTIDE-PROCESSING ENZYME"/>
    <property type="match status" value="1"/>
</dbReference>
<protein>
    <submittedName>
        <fullName evidence="10">Prepilin peptidase</fullName>
    </submittedName>
</protein>
<dbReference type="InterPro" id="IPR000045">
    <property type="entry name" value="Prepilin_IV_endopep_pep"/>
</dbReference>
<feature type="transmembrane region" description="Helical" evidence="7">
    <location>
        <begin position="149"/>
        <end position="166"/>
    </location>
</feature>
<evidence type="ECO:0000259" key="8">
    <source>
        <dbReference type="Pfam" id="PF01478"/>
    </source>
</evidence>
<gene>
    <name evidence="10" type="ORF">CEQ21_18355</name>
</gene>
<name>A0A553SKC0_NIACI</name>
<feature type="transmembrane region" description="Helical" evidence="7">
    <location>
        <begin position="221"/>
        <end position="238"/>
    </location>
</feature>
<evidence type="ECO:0000256" key="1">
    <source>
        <dbReference type="ARBA" id="ARBA00004651"/>
    </source>
</evidence>
<comment type="caution">
    <text evidence="10">The sequence shown here is derived from an EMBL/GenBank/DDBJ whole genome shotgun (WGS) entry which is preliminary data.</text>
</comment>
<evidence type="ECO:0000256" key="7">
    <source>
        <dbReference type="SAM" id="Phobius"/>
    </source>
</evidence>
<evidence type="ECO:0000256" key="4">
    <source>
        <dbReference type="ARBA" id="ARBA00022692"/>
    </source>
</evidence>
<evidence type="ECO:0000256" key="5">
    <source>
        <dbReference type="ARBA" id="ARBA00022989"/>
    </source>
</evidence>
<keyword evidence="5 7" id="KW-1133">Transmembrane helix</keyword>
<evidence type="ECO:0000259" key="9">
    <source>
        <dbReference type="Pfam" id="PF06750"/>
    </source>
</evidence>
<feature type="transmembrane region" description="Helical" evidence="7">
    <location>
        <begin position="6"/>
        <end position="28"/>
    </location>
</feature>
<keyword evidence="3" id="KW-1003">Cell membrane</keyword>
<feature type="domain" description="Prepilin peptidase A24 N-terminal" evidence="9">
    <location>
        <begin position="10"/>
        <end position="89"/>
    </location>
</feature>
<dbReference type="EMBL" id="RIBP01000004">
    <property type="protein sequence ID" value="TRZ37414.1"/>
    <property type="molecule type" value="Genomic_DNA"/>
</dbReference>
<feature type="transmembrane region" description="Helical" evidence="7">
    <location>
        <begin position="99"/>
        <end position="119"/>
    </location>
</feature>
<keyword evidence="6 7" id="KW-0472">Membrane</keyword>
<keyword evidence="4 7" id="KW-0812">Transmembrane</keyword>
<evidence type="ECO:0000313" key="11">
    <source>
        <dbReference type="Proteomes" id="UP000319837"/>
    </source>
</evidence>
<dbReference type="Pfam" id="PF06750">
    <property type="entry name" value="A24_N_bact"/>
    <property type="match status" value="1"/>
</dbReference>